<dbReference type="EMBL" id="JANWGH010000003">
    <property type="protein sequence ID" value="MCS5491434.1"/>
    <property type="molecule type" value="Genomic_DNA"/>
</dbReference>
<gene>
    <name evidence="2" type="ORF">NY014_13395</name>
</gene>
<comment type="caution">
    <text evidence="2">The sequence shown here is derived from an EMBL/GenBank/DDBJ whole genome shotgun (WGS) entry which is preliminary data.</text>
</comment>
<evidence type="ECO:0000313" key="3">
    <source>
        <dbReference type="Proteomes" id="UP001206788"/>
    </source>
</evidence>
<feature type="transmembrane region" description="Helical" evidence="1">
    <location>
        <begin position="155"/>
        <end position="173"/>
    </location>
</feature>
<organism evidence="2 3">
    <name type="scientific">Algoriphagus limi</name>
    <dbReference type="NCBI Taxonomy" id="2975273"/>
    <lineage>
        <taxon>Bacteria</taxon>
        <taxon>Pseudomonadati</taxon>
        <taxon>Bacteroidota</taxon>
        <taxon>Cytophagia</taxon>
        <taxon>Cytophagales</taxon>
        <taxon>Cyclobacteriaceae</taxon>
        <taxon>Algoriphagus</taxon>
    </lineage>
</organism>
<sequence length="237" mass="28039">MISVIVTFLSIHFNLVYNLDLTLLSIAIIFPLVFNIRGAFRRREKALEHLSKYRSAMVTINFYLQTSTDLSEEEKQKTEDILSRISDQAVSHLKNNEENVESVDRAIHDFHTHISELEDFIPRRIKDRIFRYMNDMQEGFENVFAINIHRTPRALKAYCLVFIYIFPFIYSPTVNYNIGVAHSDLVIYFIVVVTEFILIALYNIQDQMEYPFDDIGVDDIKLENFQLHRRVYPFLKK</sequence>
<keyword evidence="3" id="KW-1185">Reference proteome</keyword>
<dbReference type="RefSeq" id="WP_259415091.1">
    <property type="nucleotide sequence ID" value="NZ_JANWGH010000003.1"/>
</dbReference>
<protein>
    <recommendedName>
        <fullName evidence="4">Bestrophin, RFP-TM, chloride channel</fullName>
    </recommendedName>
</protein>
<dbReference type="PANTHER" id="PTHR36970:SF1">
    <property type="entry name" value="BESTROPHIN HOMOLOG"/>
    <property type="match status" value="1"/>
</dbReference>
<feature type="transmembrane region" description="Helical" evidence="1">
    <location>
        <begin position="15"/>
        <end position="36"/>
    </location>
</feature>
<keyword evidence="1" id="KW-0812">Transmembrane</keyword>
<accession>A0ABT2G837</accession>
<evidence type="ECO:0000256" key="1">
    <source>
        <dbReference type="SAM" id="Phobius"/>
    </source>
</evidence>
<feature type="transmembrane region" description="Helical" evidence="1">
    <location>
        <begin position="185"/>
        <end position="204"/>
    </location>
</feature>
<dbReference type="Proteomes" id="UP001206788">
    <property type="component" value="Unassembled WGS sequence"/>
</dbReference>
<proteinExistence type="predicted"/>
<evidence type="ECO:0008006" key="4">
    <source>
        <dbReference type="Google" id="ProtNLM"/>
    </source>
</evidence>
<dbReference type="PANTHER" id="PTHR36970">
    <property type="entry name" value="UNNAMED PRODUCT"/>
    <property type="match status" value="1"/>
</dbReference>
<evidence type="ECO:0000313" key="2">
    <source>
        <dbReference type="EMBL" id="MCS5491434.1"/>
    </source>
</evidence>
<name>A0ABT2G837_9BACT</name>
<keyword evidence="1" id="KW-0472">Membrane</keyword>
<keyword evidence="1" id="KW-1133">Transmembrane helix</keyword>
<reference evidence="2 3" key="1">
    <citation type="submission" date="2022-08" db="EMBL/GenBank/DDBJ databases">
        <title>Algoriphagus sp. CAU 1643 isolated from mud.</title>
        <authorList>
            <person name="Kim W."/>
        </authorList>
    </citation>
    <scope>NUCLEOTIDE SEQUENCE [LARGE SCALE GENOMIC DNA]</scope>
    <source>
        <strain evidence="2 3">CAU 1643</strain>
    </source>
</reference>